<protein>
    <submittedName>
        <fullName evidence="1">Uncharacterized protein</fullName>
    </submittedName>
</protein>
<sequence>MVHFLQQCLRMVCPLCQVLPINHKAQVLLVTQCSLWFQVNKDPPLLQQDSLLNLPKQTPSLNPPLSQLLYHTTTNLQPQHSYFSSVSLCHLVPKFVIWE</sequence>
<reference evidence="1" key="1">
    <citation type="submission" date="2021-05" db="EMBL/GenBank/DDBJ databases">
        <authorList>
            <person name="Alioto T."/>
            <person name="Alioto T."/>
            <person name="Gomez Garrido J."/>
        </authorList>
    </citation>
    <scope>NUCLEOTIDE SEQUENCE</scope>
</reference>
<evidence type="ECO:0000313" key="1">
    <source>
        <dbReference type="EMBL" id="CAG6635942.1"/>
    </source>
</evidence>
<name>A0A8D8VU83_9HEMI</name>
<accession>A0A8D8VU83</accession>
<dbReference type="EMBL" id="HBUF01092010">
    <property type="protein sequence ID" value="CAG6635942.1"/>
    <property type="molecule type" value="Transcribed_RNA"/>
</dbReference>
<dbReference type="AlphaFoldDB" id="A0A8D8VU83"/>
<organism evidence="1">
    <name type="scientific">Cacopsylla melanoneura</name>
    <dbReference type="NCBI Taxonomy" id="428564"/>
    <lineage>
        <taxon>Eukaryota</taxon>
        <taxon>Metazoa</taxon>
        <taxon>Ecdysozoa</taxon>
        <taxon>Arthropoda</taxon>
        <taxon>Hexapoda</taxon>
        <taxon>Insecta</taxon>
        <taxon>Pterygota</taxon>
        <taxon>Neoptera</taxon>
        <taxon>Paraneoptera</taxon>
        <taxon>Hemiptera</taxon>
        <taxon>Sternorrhyncha</taxon>
        <taxon>Psylloidea</taxon>
        <taxon>Psyllidae</taxon>
        <taxon>Psyllinae</taxon>
        <taxon>Cacopsylla</taxon>
    </lineage>
</organism>
<proteinExistence type="predicted"/>
<dbReference type="EMBL" id="HBUF01092011">
    <property type="protein sequence ID" value="CAG6635944.1"/>
    <property type="molecule type" value="Transcribed_RNA"/>
</dbReference>